<protein>
    <submittedName>
        <fullName evidence="1">Uncharacterized protein</fullName>
    </submittedName>
</protein>
<comment type="caution">
    <text evidence="1">The sequence shown here is derived from an EMBL/GenBank/DDBJ whole genome shotgun (WGS) entry which is preliminary data.</text>
</comment>
<gene>
    <name evidence="1" type="ORF">S01H4_11721</name>
</gene>
<name>X0YME0_9ZZZZ</name>
<dbReference type="InterPro" id="IPR008767">
    <property type="entry name" value="Phage_SPP1_head-tail_adaptor"/>
</dbReference>
<dbReference type="AlphaFoldDB" id="X0YME0"/>
<sequence length="111" mass="12227">MSFTSLLIDLFTPQVATETTDGQGGYTNSWVSGTDFYGRLSGLSISESMSQDKETAFATHRLFCQTGVDLDPDDRILFGSRVLEVVGVQEPSNSNASDHLEILVREIDYDL</sequence>
<accession>X0YME0</accession>
<proteinExistence type="predicted"/>
<dbReference type="InterPro" id="IPR038666">
    <property type="entry name" value="SSP1_head-tail_sf"/>
</dbReference>
<dbReference type="EMBL" id="BART01004813">
    <property type="protein sequence ID" value="GAG57265.1"/>
    <property type="molecule type" value="Genomic_DNA"/>
</dbReference>
<evidence type="ECO:0000313" key="1">
    <source>
        <dbReference type="EMBL" id="GAG57265.1"/>
    </source>
</evidence>
<reference evidence="1" key="1">
    <citation type="journal article" date="2014" name="Front. Microbiol.">
        <title>High frequency of phylogenetically diverse reductive dehalogenase-homologous genes in deep subseafloor sedimentary metagenomes.</title>
        <authorList>
            <person name="Kawai M."/>
            <person name="Futagami T."/>
            <person name="Toyoda A."/>
            <person name="Takaki Y."/>
            <person name="Nishi S."/>
            <person name="Hori S."/>
            <person name="Arai W."/>
            <person name="Tsubouchi T."/>
            <person name="Morono Y."/>
            <person name="Uchiyama I."/>
            <person name="Ito T."/>
            <person name="Fujiyama A."/>
            <person name="Inagaki F."/>
            <person name="Takami H."/>
        </authorList>
    </citation>
    <scope>NUCLEOTIDE SEQUENCE</scope>
    <source>
        <strain evidence="1">Expedition CK06-06</strain>
    </source>
</reference>
<organism evidence="1">
    <name type="scientific">marine sediment metagenome</name>
    <dbReference type="NCBI Taxonomy" id="412755"/>
    <lineage>
        <taxon>unclassified sequences</taxon>
        <taxon>metagenomes</taxon>
        <taxon>ecological metagenomes</taxon>
    </lineage>
</organism>
<dbReference type="Pfam" id="PF05521">
    <property type="entry name" value="Phage_HCP"/>
    <property type="match status" value="1"/>
</dbReference>
<dbReference type="Gene3D" id="2.40.10.270">
    <property type="entry name" value="Bacteriophage SPP1 head-tail adaptor protein"/>
    <property type="match status" value="1"/>
</dbReference>